<gene>
    <name evidence="2" type="ORF">LCGC14_2981770</name>
</gene>
<dbReference type="Gene3D" id="3.40.50.150">
    <property type="entry name" value="Vaccinia Virus protein VP39"/>
    <property type="match status" value="1"/>
</dbReference>
<evidence type="ECO:0000259" key="1">
    <source>
        <dbReference type="Pfam" id="PF05050"/>
    </source>
</evidence>
<evidence type="ECO:0000313" key="2">
    <source>
        <dbReference type="EMBL" id="KKK64681.1"/>
    </source>
</evidence>
<reference evidence="2" key="1">
    <citation type="journal article" date="2015" name="Nature">
        <title>Complex archaea that bridge the gap between prokaryotes and eukaryotes.</title>
        <authorList>
            <person name="Spang A."/>
            <person name="Saw J.H."/>
            <person name="Jorgensen S.L."/>
            <person name="Zaremba-Niedzwiedzka K."/>
            <person name="Martijn J."/>
            <person name="Lind A.E."/>
            <person name="van Eijk R."/>
            <person name="Schleper C."/>
            <person name="Guy L."/>
            <person name="Ettema T.J."/>
        </authorList>
    </citation>
    <scope>NUCLEOTIDE SEQUENCE</scope>
</reference>
<dbReference type="AlphaFoldDB" id="A0A0F8ZXM0"/>
<protein>
    <recommendedName>
        <fullName evidence="1">Methyltransferase FkbM domain-containing protein</fullName>
    </recommendedName>
</protein>
<name>A0A0F8ZXM0_9ZZZZ</name>
<dbReference type="EMBL" id="LAZR01060913">
    <property type="protein sequence ID" value="KKK64681.1"/>
    <property type="molecule type" value="Genomic_DNA"/>
</dbReference>
<feature type="domain" description="Methyltransferase FkbM" evidence="1">
    <location>
        <begin position="4"/>
        <end position="52"/>
    </location>
</feature>
<organism evidence="2">
    <name type="scientific">marine sediment metagenome</name>
    <dbReference type="NCBI Taxonomy" id="412755"/>
    <lineage>
        <taxon>unclassified sequences</taxon>
        <taxon>metagenomes</taxon>
        <taxon>ecological metagenomes</taxon>
    </lineage>
</organism>
<dbReference type="Pfam" id="PF05050">
    <property type="entry name" value="Methyltransf_21"/>
    <property type="match status" value="1"/>
</dbReference>
<dbReference type="InterPro" id="IPR006342">
    <property type="entry name" value="FkbM_mtfrase"/>
</dbReference>
<comment type="caution">
    <text evidence="2">The sequence shown here is derived from an EMBL/GenBank/DDBJ whole genome shotgun (WGS) entry which is preliminary data.</text>
</comment>
<proteinExistence type="predicted"/>
<dbReference type="InterPro" id="IPR029063">
    <property type="entry name" value="SAM-dependent_MTases_sf"/>
</dbReference>
<accession>A0A0F8ZXM0</accession>
<feature type="non-terminal residue" evidence="2">
    <location>
        <position position="1"/>
    </location>
</feature>
<sequence>IKYGKPTLVIQTTLDLVLKTYDIDKIDLLKLNIEGGEYDLLDDMISKDLICLCTDIQVQFHCDIKDYEARYKKISSGLGKTHKRTWRYPFVWESWRLK</sequence>